<proteinExistence type="predicted"/>
<evidence type="ECO:0000313" key="3">
    <source>
        <dbReference type="Proteomes" id="UP000178880"/>
    </source>
</evidence>
<sequence>MGGAAAVVTQALFAGIAHAGNLPGIDILSSGAPIDTAVTVVVCEVAFYMFWILIALSVVFVLIAAYKYLTSSGDENKVSGATKTITFAAIAIVVALLAKGLPPLVGSLVGSSDPLLIC</sequence>
<keyword evidence="1" id="KW-0472">Membrane</keyword>
<organism evidence="2 3">
    <name type="scientific">Candidatus Liptonbacteria bacterium RIFCSPLOWO2_01_FULL_52_25</name>
    <dbReference type="NCBI Taxonomy" id="1798650"/>
    <lineage>
        <taxon>Bacteria</taxon>
        <taxon>Candidatus Liptoniibacteriota</taxon>
    </lineage>
</organism>
<dbReference type="EMBL" id="MHLA01000013">
    <property type="protein sequence ID" value="OGY99722.1"/>
    <property type="molecule type" value="Genomic_DNA"/>
</dbReference>
<keyword evidence="1" id="KW-1133">Transmembrane helix</keyword>
<comment type="caution">
    <text evidence="2">The sequence shown here is derived from an EMBL/GenBank/DDBJ whole genome shotgun (WGS) entry which is preliminary data.</text>
</comment>
<protein>
    <submittedName>
        <fullName evidence="2">Uncharacterized protein</fullName>
    </submittedName>
</protein>
<evidence type="ECO:0000313" key="2">
    <source>
        <dbReference type="EMBL" id="OGY99722.1"/>
    </source>
</evidence>
<dbReference type="STRING" id="1798650.A2945_01845"/>
<evidence type="ECO:0000256" key="1">
    <source>
        <dbReference type="SAM" id="Phobius"/>
    </source>
</evidence>
<dbReference type="Proteomes" id="UP000178880">
    <property type="component" value="Unassembled WGS sequence"/>
</dbReference>
<feature type="transmembrane region" description="Helical" evidence="1">
    <location>
        <begin position="45"/>
        <end position="66"/>
    </location>
</feature>
<keyword evidence="1" id="KW-0812">Transmembrane</keyword>
<name>A0A1G2CE96_9BACT</name>
<gene>
    <name evidence="2" type="ORF">A2945_01845</name>
</gene>
<feature type="transmembrane region" description="Helical" evidence="1">
    <location>
        <begin position="78"/>
        <end position="98"/>
    </location>
</feature>
<reference evidence="2 3" key="1">
    <citation type="journal article" date="2016" name="Nat. Commun.">
        <title>Thousands of microbial genomes shed light on interconnected biogeochemical processes in an aquifer system.</title>
        <authorList>
            <person name="Anantharaman K."/>
            <person name="Brown C.T."/>
            <person name="Hug L.A."/>
            <person name="Sharon I."/>
            <person name="Castelle C.J."/>
            <person name="Probst A.J."/>
            <person name="Thomas B.C."/>
            <person name="Singh A."/>
            <person name="Wilkins M.J."/>
            <person name="Karaoz U."/>
            <person name="Brodie E.L."/>
            <person name="Williams K.H."/>
            <person name="Hubbard S.S."/>
            <person name="Banfield J.F."/>
        </authorList>
    </citation>
    <scope>NUCLEOTIDE SEQUENCE [LARGE SCALE GENOMIC DNA]</scope>
</reference>
<dbReference type="AlphaFoldDB" id="A0A1G2CE96"/>
<accession>A0A1G2CE96</accession>